<organism evidence="8 9">
    <name type="scientific">Ciona savignyi</name>
    <name type="common">Pacific transparent sea squirt</name>
    <dbReference type="NCBI Taxonomy" id="51511"/>
    <lineage>
        <taxon>Eukaryota</taxon>
        <taxon>Metazoa</taxon>
        <taxon>Chordata</taxon>
        <taxon>Tunicata</taxon>
        <taxon>Ascidiacea</taxon>
        <taxon>Phlebobranchia</taxon>
        <taxon>Cionidae</taxon>
        <taxon>Ciona</taxon>
    </lineage>
</organism>
<feature type="disulfide bond" evidence="6">
    <location>
        <begin position="141"/>
        <end position="158"/>
    </location>
</feature>
<evidence type="ECO:0000256" key="1">
    <source>
        <dbReference type="ARBA" id="ARBA00004141"/>
    </source>
</evidence>
<feature type="transmembrane region" description="Helical" evidence="7">
    <location>
        <begin position="84"/>
        <end position="109"/>
    </location>
</feature>
<proteinExistence type="inferred from homology"/>
<dbReference type="OMA" id="NIGDYEM"/>
<evidence type="ECO:0000256" key="6">
    <source>
        <dbReference type="PIRSR" id="PIRSR002419-1"/>
    </source>
</evidence>
<dbReference type="InterPro" id="IPR018503">
    <property type="entry name" value="Tetraspanin_CS"/>
</dbReference>
<evidence type="ECO:0000256" key="3">
    <source>
        <dbReference type="ARBA" id="ARBA00022692"/>
    </source>
</evidence>
<dbReference type="Ensembl" id="ENSCSAVT00000008958.1">
    <property type="protein sequence ID" value="ENSCSAVP00000008844.1"/>
    <property type="gene ID" value="ENSCSAVG00000005247.1"/>
</dbReference>
<keyword evidence="9" id="KW-1185">Reference proteome</keyword>
<reference evidence="9" key="1">
    <citation type="submission" date="2003-08" db="EMBL/GenBank/DDBJ databases">
        <authorList>
            <person name="Birren B."/>
            <person name="Nusbaum C."/>
            <person name="Abebe A."/>
            <person name="Abouelleil A."/>
            <person name="Adekoya E."/>
            <person name="Ait-zahra M."/>
            <person name="Allen N."/>
            <person name="Allen T."/>
            <person name="An P."/>
            <person name="Anderson M."/>
            <person name="Anderson S."/>
            <person name="Arachchi H."/>
            <person name="Armbruster J."/>
            <person name="Bachantsang P."/>
            <person name="Baldwin J."/>
            <person name="Barry A."/>
            <person name="Bayul T."/>
            <person name="Blitshsteyn B."/>
            <person name="Bloom T."/>
            <person name="Blye J."/>
            <person name="Boguslavskiy L."/>
            <person name="Borowsky M."/>
            <person name="Boukhgalter B."/>
            <person name="Brunache A."/>
            <person name="Butler J."/>
            <person name="Calixte N."/>
            <person name="Calvo S."/>
            <person name="Camarata J."/>
            <person name="Campo K."/>
            <person name="Chang J."/>
            <person name="Cheshatsang Y."/>
            <person name="Citroen M."/>
            <person name="Collymore A."/>
            <person name="Considine T."/>
            <person name="Cook A."/>
            <person name="Cooke P."/>
            <person name="Corum B."/>
            <person name="Cuomo C."/>
            <person name="David R."/>
            <person name="Dawoe T."/>
            <person name="Degray S."/>
            <person name="Dodge S."/>
            <person name="Dooley K."/>
            <person name="Dorje P."/>
            <person name="Dorjee K."/>
            <person name="Dorris L."/>
            <person name="Duffey N."/>
            <person name="Dupes A."/>
            <person name="Elkins T."/>
            <person name="Engels R."/>
            <person name="Erickson J."/>
            <person name="Farina A."/>
            <person name="Faro S."/>
            <person name="Ferreira P."/>
            <person name="Fischer H."/>
            <person name="Fitzgerald M."/>
            <person name="Foley K."/>
            <person name="Gage D."/>
            <person name="Galagan J."/>
            <person name="Gearin G."/>
            <person name="Gnerre S."/>
            <person name="Gnirke A."/>
            <person name="Goyette A."/>
            <person name="Graham J."/>
            <person name="Grandbois E."/>
            <person name="Gyaltsen K."/>
            <person name="Hafez N."/>
            <person name="Hagopian D."/>
            <person name="Hagos B."/>
            <person name="Hall J."/>
            <person name="Hatcher B."/>
            <person name="Heller A."/>
            <person name="Higgins H."/>
            <person name="Honan T."/>
            <person name="Horn A."/>
            <person name="Houde N."/>
            <person name="Hughes L."/>
            <person name="Hulme W."/>
            <person name="Husby E."/>
            <person name="Iliev I."/>
            <person name="Jaffe D."/>
            <person name="Jones C."/>
            <person name="Kamal M."/>
            <person name="Kamat A."/>
            <person name="Kamvysselis M."/>
            <person name="Karlsson E."/>
            <person name="Kells C."/>
            <person name="Kieu A."/>
            <person name="Kisner P."/>
            <person name="Kodira C."/>
            <person name="Kulbokas E."/>
            <person name="Labutti K."/>
            <person name="Lama D."/>
            <person name="Landers T."/>
            <person name="Leger J."/>
            <person name="Levine S."/>
            <person name="Lewis D."/>
            <person name="Lewis T."/>
            <person name="Lindblad-toh K."/>
            <person name="Liu X."/>
            <person name="Lokyitsang T."/>
            <person name="Lokyitsang Y."/>
            <person name="Lucien O."/>
            <person name="Lui A."/>
            <person name="Ma L.J."/>
            <person name="Mabbitt R."/>
            <person name="Macdonald J."/>
            <person name="Maclean C."/>
            <person name="Major J."/>
            <person name="Manning J."/>
            <person name="Marabella R."/>
            <person name="Maru K."/>
            <person name="Matthews C."/>
            <person name="Mauceli E."/>
            <person name="Mccarthy M."/>
            <person name="Mcdonough S."/>
            <person name="Mcghee T."/>
            <person name="Meldrim J."/>
            <person name="Meneus L."/>
            <person name="Mesirov J."/>
            <person name="Mihalev A."/>
            <person name="Mihova T."/>
            <person name="Mikkelsen T."/>
            <person name="Mlenga V."/>
            <person name="Moru K."/>
            <person name="Mozes J."/>
            <person name="Mulrain L."/>
            <person name="Munson G."/>
            <person name="Naylor J."/>
            <person name="Newes C."/>
            <person name="Nguyen C."/>
            <person name="Nguyen N."/>
            <person name="Nguyen T."/>
            <person name="Nicol R."/>
            <person name="Nielsen C."/>
            <person name="Nizzari M."/>
            <person name="Norbu C."/>
            <person name="Norbu N."/>
            <person name="O'donnell P."/>
            <person name="Okoawo O."/>
            <person name="O'leary S."/>
            <person name="Omotosho B."/>
            <person name="O'neill K."/>
            <person name="Osman S."/>
            <person name="Parker S."/>
            <person name="Perrin D."/>
            <person name="Phunkhang P."/>
            <person name="Piqani B."/>
            <person name="Purcell S."/>
            <person name="Rachupka T."/>
            <person name="Ramasamy U."/>
            <person name="Rameau R."/>
            <person name="Ray V."/>
            <person name="Raymond C."/>
            <person name="Retta R."/>
            <person name="Richardson S."/>
            <person name="Rise C."/>
            <person name="Rodriguez J."/>
            <person name="Rogers J."/>
            <person name="Rogov P."/>
            <person name="Rutman M."/>
            <person name="Schupbach R."/>
            <person name="Seaman C."/>
            <person name="Settipalli S."/>
            <person name="Sharpe T."/>
            <person name="Sheridan J."/>
            <person name="Sherpa N."/>
            <person name="Shi J."/>
            <person name="Smirnov S."/>
            <person name="Smith C."/>
            <person name="Sougnez C."/>
            <person name="Spencer B."/>
            <person name="Stalker J."/>
            <person name="Stange-thomann N."/>
            <person name="Stavropoulos S."/>
            <person name="Stetson K."/>
            <person name="Stone C."/>
            <person name="Stone S."/>
            <person name="Stubbs M."/>
            <person name="Talamas J."/>
            <person name="Tchuinga P."/>
            <person name="Tenzing P."/>
            <person name="Tesfaye S."/>
            <person name="Theodore J."/>
            <person name="Thoulutsang Y."/>
            <person name="Topham K."/>
            <person name="Towey S."/>
            <person name="Tsamla T."/>
            <person name="Tsomo N."/>
            <person name="Vallee D."/>
            <person name="Vassiliev H."/>
            <person name="Venkataraman V."/>
            <person name="Vinson J."/>
            <person name="Vo A."/>
            <person name="Wade C."/>
            <person name="Wang S."/>
            <person name="Wangchuk T."/>
            <person name="Wangdi T."/>
            <person name="Whittaker C."/>
            <person name="Wilkinson J."/>
            <person name="Wu Y."/>
            <person name="Wyman D."/>
            <person name="Yadav S."/>
            <person name="Yang S."/>
            <person name="Yang X."/>
            <person name="Yeager S."/>
            <person name="Yee E."/>
            <person name="Young G."/>
            <person name="Zainoun J."/>
            <person name="Zembeck L."/>
            <person name="Zimmer A."/>
            <person name="Zody M."/>
            <person name="Lander E."/>
        </authorList>
    </citation>
    <scope>NUCLEOTIDE SEQUENCE [LARGE SCALE GENOMIC DNA]</scope>
</reference>
<dbReference type="FunCoup" id="H2YU34">
    <property type="interactions" value="1"/>
</dbReference>
<dbReference type="PANTHER" id="PTHR19282">
    <property type="entry name" value="TETRASPANIN"/>
    <property type="match status" value="1"/>
</dbReference>
<dbReference type="Pfam" id="PF00335">
    <property type="entry name" value="Tetraspanin"/>
    <property type="match status" value="1"/>
</dbReference>
<dbReference type="Proteomes" id="UP000007875">
    <property type="component" value="Unassembled WGS sequence"/>
</dbReference>
<dbReference type="AlphaFoldDB" id="H2YU34"/>
<keyword evidence="3 7" id="KW-0812">Transmembrane</keyword>
<keyword evidence="6" id="KW-1015">Disulfide bond</keyword>
<dbReference type="PROSITE" id="PS00421">
    <property type="entry name" value="TM4_1"/>
    <property type="match status" value="1"/>
</dbReference>
<dbReference type="STRING" id="51511.ENSCSAVP00000008844"/>
<dbReference type="Gene3D" id="1.10.1450.10">
    <property type="entry name" value="Tetraspanin"/>
    <property type="match status" value="1"/>
</dbReference>
<reference evidence="8" key="2">
    <citation type="submission" date="2025-08" db="UniProtKB">
        <authorList>
            <consortium name="Ensembl"/>
        </authorList>
    </citation>
    <scope>IDENTIFICATION</scope>
</reference>
<feature type="transmembrane region" description="Helical" evidence="7">
    <location>
        <begin position="184"/>
        <end position="210"/>
    </location>
</feature>
<evidence type="ECO:0000256" key="7">
    <source>
        <dbReference type="RuleBase" id="RU361218"/>
    </source>
</evidence>
<dbReference type="InterPro" id="IPR018499">
    <property type="entry name" value="Tetraspanin/Peripherin"/>
</dbReference>
<comment type="similarity">
    <text evidence="2 7">Belongs to the tetraspanin (TM4SF) family.</text>
</comment>
<reference evidence="8" key="3">
    <citation type="submission" date="2025-09" db="UniProtKB">
        <authorList>
            <consortium name="Ensembl"/>
        </authorList>
    </citation>
    <scope>IDENTIFICATION</scope>
</reference>
<name>H2YU34_CIOSA</name>
<evidence type="ECO:0000313" key="9">
    <source>
        <dbReference type="Proteomes" id="UP000007875"/>
    </source>
</evidence>
<dbReference type="InParanoid" id="H2YU34"/>
<dbReference type="GO" id="GO:0005886">
    <property type="term" value="C:plasma membrane"/>
    <property type="evidence" value="ECO:0007669"/>
    <property type="project" value="TreeGrafter"/>
</dbReference>
<evidence type="ECO:0000313" key="8">
    <source>
        <dbReference type="Ensembl" id="ENSCSAVP00000008844.1"/>
    </source>
</evidence>
<dbReference type="GeneTree" id="ENSGT00940000164476"/>
<dbReference type="PANTHER" id="PTHR19282:SF519">
    <property type="entry name" value="TETRASPANIN"/>
    <property type="match status" value="1"/>
</dbReference>
<dbReference type="InterPro" id="IPR008952">
    <property type="entry name" value="Tetraspanin_EC2_sf"/>
</dbReference>
<dbReference type="PROSITE" id="PS51257">
    <property type="entry name" value="PROKAR_LIPOPROTEIN"/>
    <property type="match status" value="1"/>
</dbReference>
<evidence type="ECO:0000256" key="4">
    <source>
        <dbReference type="ARBA" id="ARBA00022989"/>
    </source>
</evidence>
<dbReference type="SUPFAM" id="SSF48652">
    <property type="entry name" value="Tetraspanin"/>
    <property type="match status" value="1"/>
</dbReference>
<sequence length="219" mass="24014">MDSKGLNCCKYMMFIFNLIVFLAGCVLLGLGIWAYVNGDSFKRLISSDPVIFNSLLVLIAVGAVLVIAGFFGCLGAIQESKCLLGTFFTIILIIFICELVGAILIIVYYPKAKELVIQSTQFYNTTNGQAWDTLQTTFKCCGYTNSSDWGMNVPKSCCASNTPPCSMSSSTLYTKGCEYAIKQYFWIIGGIGIGIVVFEILAMIFACCLFQNIGDYEMA</sequence>
<dbReference type="InterPro" id="IPR000301">
    <property type="entry name" value="Tetraspanin_animals"/>
</dbReference>
<evidence type="ECO:0000256" key="5">
    <source>
        <dbReference type="ARBA" id="ARBA00023136"/>
    </source>
</evidence>
<feature type="transmembrane region" description="Helical" evidence="7">
    <location>
        <begin position="12"/>
        <end position="35"/>
    </location>
</feature>
<dbReference type="HOGENOM" id="CLU_055524_4_3_1"/>
<comment type="subcellular location">
    <subcellularLocation>
        <location evidence="1 7">Membrane</location>
        <topology evidence="1 7">Multi-pass membrane protein</topology>
    </subcellularLocation>
</comment>
<evidence type="ECO:0000256" key="2">
    <source>
        <dbReference type="ARBA" id="ARBA00006840"/>
    </source>
</evidence>
<feature type="transmembrane region" description="Helical" evidence="7">
    <location>
        <begin position="55"/>
        <end position="77"/>
    </location>
</feature>
<dbReference type="eggNOG" id="KOG3882">
    <property type="taxonomic scope" value="Eukaryota"/>
</dbReference>
<keyword evidence="5 7" id="KW-0472">Membrane</keyword>
<accession>H2YU34</accession>
<dbReference type="PIRSF" id="PIRSF002419">
    <property type="entry name" value="Tetraspanin"/>
    <property type="match status" value="1"/>
</dbReference>
<dbReference type="PRINTS" id="PR00259">
    <property type="entry name" value="TMFOUR"/>
</dbReference>
<protein>
    <recommendedName>
        <fullName evidence="7">Tetraspanin</fullName>
    </recommendedName>
</protein>
<keyword evidence="4 7" id="KW-1133">Transmembrane helix</keyword>